<evidence type="ECO:0000256" key="3">
    <source>
        <dbReference type="ARBA" id="ARBA00022475"/>
    </source>
</evidence>
<dbReference type="GO" id="GO:0022857">
    <property type="term" value="F:transmembrane transporter activity"/>
    <property type="evidence" value="ECO:0007669"/>
    <property type="project" value="UniProtKB-UniRule"/>
</dbReference>
<name>A0A0B5E176_9RHOB</name>
<evidence type="ECO:0000256" key="7">
    <source>
        <dbReference type="ARBA" id="ARBA00023136"/>
    </source>
</evidence>
<evidence type="ECO:0000256" key="9">
    <source>
        <dbReference type="RuleBase" id="RU369079"/>
    </source>
</evidence>
<keyword evidence="7 9" id="KW-0472">Membrane</keyword>
<feature type="transmembrane region" description="Helical" evidence="9">
    <location>
        <begin position="140"/>
        <end position="159"/>
    </location>
</feature>
<comment type="subcellular location">
    <subcellularLocation>
        <location evidence="1 9">Cell inner membrane</location>
        <topology evidence="1 9">Multi-pass membrane protein</topology>
    </subcellularLocation>
</comment>
<dbReference type="InterPro" id="IPR055348">
    <property type="entry name" value="DctQ"/>
</dbReference>
<comment type="subunit">
    <text evidence="9">The complex comprises the extracytoplasmic solute receptor protein and the two transmembrane proteins.</text>
</comment>
<feature type="transmembrane region" description="Helical" evidence="9">
    <location>
        <begin position="55"/>
        <end position="73"/>
    </location>
</feature>
<dbReference type="AlphaFoldDB" id="A0A0B5E176"/>
<dbReference type="PANTHER" id="PTHR35011:SF2">
    <property type="entry name" value="2,3-DIKETO-L-GULONATE TRAP TRANSPORTER SMALL PERMEASE PROTEIN YIAM"/>
    <property type="match status" value="1"/>
</dbReference>
<feature type="transmembrane region" description="Helical" evidence="9">
    <location>
        <begin position="94"/>
        <end position="120"/>
    </location>
</feature>
<accession>A0A0B5E176</accession>
<evidence type="ECO:0000256" key="5">
    <source>
        <dbReference type="ARBA" id="ARBA00022692"/>
    </source>
</evidence>
<organism evidence="11 12">
    <name type="scientific">Celeribacter indicus</name>
    <dbReference type="NCBI Taxonomy" id="1208324"/>
    <lineage>
        <taxon>Bacteria</taxon>
        <taxon>Pseudomonadati</taxon>
        <taxon>Pseudomonadota</taxon>
        <taxon>Alphaproteobacteria</taxon>
        <taxon>Rhodobacterales</taxon>
        <taxon>Roseobacteraceae</taxon>
        <taxon>Celeribacter</taxon>
    </lineage>
</organism>
<evidence type="ECO:0000256" key="2">
    <source>
        <dbReference type="ARBA" id="ARBA00022448"/>
    </source>
</evidence>
<dbReference type="Pfam" id="PF04290">
    <property type="entry name" value="DctQ"/>
    <property type="match status" value="1"/>
</dbReference>
<keyword evidence="12" id="KW-1185">Reference proteome</keyword>
<dbReference type="Proteomes" id="UP000031521">
    <property type="component" value="Chromosome"/>
</dbReference>
<sequence>MVSGMSVRPMSRLITQLSRLSEGVSAVCCVLILLATASGFILRPFNLQFLGVDDAGGFLMAWLLFFGLAQVSNNQLHIRATFLTDLFPVRWRTLCYAASHVLFALFLAVLTWLAAGLFLASAAENSRSADMLRIPLVYPQAGMVAGLVLATVAELLMAARSLGAVRRGDSFDVWER</sequence>
<evidence type="ECO:0000256" key="8">
    <source>
        <dbReference type="ARBA" id="ARBA00038436"/>
    </source>
</evidence>
<keyword evidence="5 9" id="KW-0812">Transmembrane</keyword>
<dbReference type="KEGG" id="cid:P73_2051"/>
<evidence type="ECO:0000259" key="10">
    <source>
        <dbReference type="Pfam" id="PF04290"/>
    </source>
</evidence>
<protein>
    <recommendedName>
        <fullName evidence="9">TRAP transporter small permease protein</fullName>
    </recommendedName>
</protein>
<reference evidence="11 12" key="1">
    <citation type="journal article" date="2014" name="Int. J. Syst. Evol. Microbiol.">
        <title>Celeribacter indicus sp. nov., a polycyclic aromatic hydrocarbon-degrading bacterium from deep-sea sediment and reclassification of Huaishuia halophila as Celeribacter halophilus comb. nov.</title>
        <authorList>
            <person name="Lai Q."/>
            <person name="Cao J."/>
            <person name="Yuan J."/>
            <person name="Li F."/>
            <person name="Shao Z."/>
        </authorList>
    </citation>
    <scope>NUCLEOTIDE SEQUENCE [LARGE SCALE GENOMIC DNA]</scope>
    <source>
        <strain evidence="11">P73</strain>
    </source>
</reference>
<keyword evidence="3" id="KW-1003">Cell membrane</keyword>
<evidence type="ECO:0000313" key="12">
    <source>
        <dbReference type="Proteomes" id="UP000031521"/>
    </source>
</evidence>
<evidence type="ECO:0000256" key="1">
    <source>
        <dbReference type="ARBA" id="ARBA00004429"/>
    </source>
</evidence>
<dbReference type="EMBL" id="CP004393">
    <property type="protein sequence ID" value="AJE46766.1"/>
    <property type="molecule type" value="Genomic_DNA"/>
</dbReference>
<comment type="function">
    <text evidence="9">Part of the tripartite ATP-independent periplasmic (TRAP) transport system.</text>
</comment>
<keyword evidence="2 9" id="KW-0813">Transport</keyword>
<keyword evidence="6 9" id="KW-1133">Transmembrane helix</keyword>
<dbReference type="STRING" id="1208324.P73_2051"/>
<evidence type="ECO:0000256" key="6">
    <source>
        <dbReference type="ARBA" id="ARBA00022989"/>
    </source>
</evidence>
<evidence type="ECO:0000313" key="11">
    <source>
        <dbReference type="EMBL" id="AJE46766.1"/>
    </source>
</evidence>
<gene>
    <name evidence="11" type="ORF">P73_2051</name>
</gene>
<dbReference type="GO" id="GO:0015740">
    <property type="term" value="P:C4-dicarboxylate transport"/>
    <property type="evidence" value="ECO:0007669"/>
    <property type="project" value="TreeGrafter"/>
</dbReference>
<comment type="similarity">
    <text evidence="8 9">Belongs to the TRAP transporter small permease family.</text>
</comment>
<proteinExistence type="inferred from homology"/>
<dbReference type="GO" id="GO:0005886">
    <property type="term" value="C:plasma membrane"/>
    <property type="evidence" value="ECO:0007669"/>
    <property type="project" value="UniProtKB-SubCell"/>
</dbReference>
<comment type="caution">
    <text evidence="9">Lacks conserved residue(s) required for the propagation of feature annotation.</text>
</comment>
<dbReference type="HOGENOM" id="CLU_1522514_0_0_5"/>
<feature type="domain" description="Tripartite ATP-independent periplasmic transporters DctQ component" evidence="10">
    <location>
        <begin position="35"/>
        <end position="161"/>
    </location>
</feature>
<dbReference type="PANTHER" id="PTHR35011">
    <property type="entry name" value="2,3-DIKETO-L-GULONATE TRAP TRANSPORTER SMALL PERMEASE PROTEIN YIAM"/>
    <property type="match status" value="1"/>
</dbReference>
<dbReference type="InterPro" id="IPR007387">
    <property type="entry name" value="TRAP_DctQ"/>
</dbReference>
<evidence type="ECO:0000256" key="4">
    <source>
        <dbReference type="ARBA" id="ARBA00022519"/>
    </source>
</evidence>
<keyword evidence="4 9" id="KW-0997">Cell inner membrane</keyword>